<feature type="compositionally biased region" description="Polar residues" evidence="4">
    <location>
        <begin position="1"/>
        <end position="14"/>
    </location>
</feature>
<organism evidence="5 6">
    <name type="scientific">Glonium stellatum</name>
    <dbReference type="NCBI Taxonomy" id="574774"/>
    <lineage>
        <taxon>Eukaryota</taxon>
        <taxon>Fungi</taxon>
        <taxon>Dikarya</taxon>
        <taxon>Ascomycota</taxon>
        <taxon>Pezizomycotina</taxon>
        <taxon>Dothideomycetes</taxon>
        <taxon>Pleosporomycetidae</taxon>
        <taxon>Gloniales</taxon>
        <taxon>Gloniaceae</taxon>
        <taxon>Glonium</taxon>
    </lineage>
</organism>
<evidence type="ECO:0000256" key="1">
    <source>
        <dbReference type="ARBA" id="ARBA00009224"/>
    </source>
</evidence>
<dbReference type="InterPro" id="IPR019560">
    <property type="entry name" value="Mitochondrial_18_kDa_protein"/>
</dbReference>
<dbReference type="PANTHER" id="PTHR11001:SF2">
    <property type="entry name" value="MITOCHONDRIAL FISSION PROCESS PROTEIN 1"/>
    <property type="match status" value="1"/>
</dbReference>
<evidence type="ECO:0000256" key="2">
    <source>
        <dbReference type="ARBA" id="ARBA00017835"/>
    </source>
</evidence>
<evidence type="ECO:0000313" key="5">
    <source>
        <dbReference type="EMBL" id="OCL10482.1"/>
    </source>
</evidence>
<dbReference type="Pfam" id="PF10558">
    <property type="entry name" value="MTP18"/>
    <property type="match status" value="1"/>
</dbReference>
<dbReference type="AlphaFoldDB" id="A0A8E2F4N7"/>
<feature type="compositionally biased region" description="Basic and acidic residues" evidence="4">
    <location>
        <begin position="285"/>
        <end position="302"/>
    </location>
</feature>
<proteinExistence type="inferred from homology"/>
<feature type="compositionally biased region" description="Basic and acidic residues" evidence="4">
    <location>
        <begin position="15"/>
        <end position="24"/>
    </location>
</feature>
<protein>
    <recommendedName>
        <fullName evidence="2">Mitochondrial fission process protein 1</fullName>
    </recommendedName>
    <alternativeName>
        <fullName evidence="3">Mitochondrial 18 kDa protein</fullName>
    </alternativeName>
</protein>
<reference evidence="5 6" key="1">
    <citation type="journal article" date="2016" name="Nat. Commun.">
        <title>Ectomycorrhizal ecology is imprinted in the genome of the dominant symbiotic fungus Cenococcum geophilum.</title>
        <authorList>
            <consortium name="DOE Joint Genome Institute"/>
            <person name="Peter M."/>
            <person name="Kohler A."/>
            <person name="Ohm R.A."/>
            <person name="Kuo A."/>
            <person name="Krutzmann J."/>
            <person name="Morin E."/>
            <person name="Arend M."/>
            <person name="Barry K.W."/>
            <person name="Binder M."/>
            <person name="Choi C."/>
            <person name="Clum A."/>
            <person name="Copeland A."/>
            <person name="Grisel N."/>
            <person name="Haridas S."/>
            <person name="Kipfer T."/>
            <person name="LaButti K."/>
            <person name="Lindquist E."/>
            <person name="Lipzen A."/>
            <person name="Maire R."/>
            <person name="Meier B."/>
            <person name="Mihaltcheva S."/>
            <person name="Molinier V."/>
            <person name="Murat C."/>
            <person name="Poggeler S."/>
            <person name="Quandt C.A."/>
            <person name="Sperisen C."/>
            <person name="Tritt A."/>
            <person name="Tisserant E."/>
            <person name="Crous P.W."/>
            <person name="Henrissat B."/>
            <person name="Nehls U."/>
            <person name="Egli S."/>
            <person name="Spatafora J.W."/>
            <person name="Grigoriev I.V."/>
            <person name="Martin F.M."/>
        </authorList>
    </citation>
    <scope>NUCLEOTIDE SEQUENCE [LARGE SCALE GENOMIC DNA]</scope>
    <source>
        <strain evidence="5 6">CBS 207.34</strain>
    </source>
</reference>
<evidence type="ECO:0000256" key="4">
    <source>
        <dbReference type="SAM" id="MobiDB-lite"/>
    </source>
</evidence>
<feature type="region of interest" description="Disordered" evidence="4">
    <location>
        <begin position="279"/>
        <end position="302"/>
    </location>
</feature>
<evidence type="ECO:0000256" key="3">
    <source>
        <dbReference type="ARBA" id="ARBA00029631"/>
    </source>
</evidence>
<keyword evidence="6" id="KW-1185">Reference proteome</keyword>
<dbReference type="OrthoDB" id="424969at2759"/>
<evidence type="ECO:0000313" key="6">
    <source>
        <dbReference type="Proteomes" id="UP000250140"/>
    </source>
</evidence>
<dbReference type="GO" id="GO:0000266">
    <property type="term" value="P:mitochondrial fission"/>
    <property type="evidence" value="ECO:0007669"/>
    <property type="project" value="TreeGrafter"/>
</dbReference>
<name>A0A8E2F4N7_9PEZI</name>
<gene>
    <name evidence="5" type="ORF">AOQ84DRAFT_337379</name>
</gene>
<dbReference type="EMBL" id="KV749234">
    <property type="protein sequence ID" value="OCL10482.1"/>
    <property type="molecule type" value="Genomic_DNA"/>
</dbReference>
<dbReference type="Proteomes" id="UP000250140">
    <property type="component" value="Unassembled WGS sequence"/>
</dbReference>
<dbReference type="PANTHER" id="PTHR11001">
    <property type="entry name" value="MITOCHONDRIAL FISSION PROCESS PROTEIN 1"/>
    <property type="match status" value="1"/>
</dbReference>
<feature type="region of interest" description="Disordered" evidence="4">
    <location>
        <begin position="1"/>
        <end position="38"/>
    </location>
</feature>
<sequence>MAKGSNGNVTNNTPNEREGQRPDLSELPARKKLPKDLQDTLDNEEKLWDALYEGRTGESTDTSLRYAAYASRIRTILLSAHRYVAYTSDIGESFRPLAHPYLVKGAYAVSWVYLAGDVGYEGYKAYLRNQRILHPERADEDKTVTSSDKHAPVMDAAKKLGTGLTGGEAGSSVAGGQLMPRSIPAIEDYRAVMAQRAVFQGLASMGLPAFTIHSIVKYSGKALKDAKNRTIRTYGPIGLGLAAVPFLPYIFDKPVEEAVEWTFHKAFETFGGPEAVKGRPAIGNKELRYTESRAGTSKEKEL</sequence>
<dbReference type="GO" id="GO:0005739">
    <property type="term" value="C:mitochondrion"/>
    <property type="evidence" value="ECO:0007669"/>
    <property type="project" value="TreeGrafter"/>
</dbReference>
<accession>A0A8E2F4N7</accession>
<comment type="similarity">
    <text evidence="1">Belongs to the MTFP1 family.</text>
</comment>